<name>A0AAN8P396_POLSC</name>
<organism evidence="2 3">
    <name type="scientific">Polyplax serrata</name>
    <name type="common">Common mouse louse</name>
    <dbReference type="NCBI Taxonomy" id="468196"/>
    <lineage>
        <taxon>Eukaryota</taxon>
        <taxon>Metazoa</taxon>
        <taxon>Ecdysozoa</taxon>
        <taxon>Arthropoda</taxon>
        <taxon>Hexapoda</taxon>
        <taxon>Insecta</taxon>
        <taxon>Pterygota</taxon>
        <taxon>Neoptera</taxon>
        <taxon>Paraneoptera</taxon>
        <taxon>Psocodea</taxon>
        <taxon>Troctomorpha</taxon>
        <taxon>Phthiraptera</taxon>
        <taxon>Anoplura</taxon>
        <taxon>Polyplacidae</taxon>
        <taxon>Polyplax</taxon>
    </lineage>
</organism>
<dbReference type="EMBL" id="JAWJWE010000036">
    <property type="protein sequence ID" value="KAK6629635.1"/>
    <property type="molecule type" value="Genomic_DNA"/>
</dbReference>
<keyword evidence="1" id="KW-0472">Membrane</keyword>
<keyword evidence="1" id="KW-0812">Transmembrane</keyword>
<accession>A0AAN8P396</accession>
<proteinExistence type="predicted"/>
<evidence type="ECO:0000313" key="2">
    <source>
        <dbReference type="EMBL" id="KAK6629635.1"/>
    </source>
</evidence>
<feature type="transmembrane region" description="Helical" evidence="1">
    <location>
        <begin position="39"/>
        <end position="55"/>
    </location>
</feature>
<keyword evidence="1" id="KW-1133">Transmembrane helix</keyword>
<feature type="transmembrane region" description="Helical" evidence="1">
    <location>
        <begin position="75"/>
        <end position="98"/>
    </location>
</feature>
<reference evidence="2 3" key="1">
    <citation type="submission" date="2023-10" db="EMBL/GenBank/DDBJ databases">
        <title>Genomes of two closely related lineages of the louse Polyplax serrata with different host specificities.</title>
        <authorList>
            <person name="Martinu J."/>
            <person name="Tarabai H."/>
            <person name="Stefka J."/>
            <person name="Hypsa V."/>
        </authorList>
    </citation>
    <scope>NUCLEOTIDE SEQUENCE [LARGE SCALE GENOMIC DNA]</scope>
    <source>
        <strain evidence="2">HR10_N</strain>
    </source>
</reference>
<dbReference type="AlphaFoldDB" id="A0AAN8P396"/>
<comment type="caution">
    <text evidence="2">The sequence shown here is derived from an EMBL/GenBank/DDBJ whole genome shotgun (WGS) entry which is preliminary data.</text>
</comment>
<sequence length="104" mass="11307">MRTRDKGKKAIGSDSDESGRFRPRVLVNVINPGVGTRRLSLLGLGILAVGIWAWSEKDTFNNLSRLTNVALDPAFILILIVRVSCLKLGSLSKCVLVYPTGVVI</sequence>
<dbReference type="Proteomes" id="UP001372834">
    <property type="component" value="Unassembled WGS sequence"/>
</dbReference>
<evidence type="ECO:0000313" key="3">
    <source>
        <dbReference type="Proteomes" id="UP001372834"/>
    </source>
</evidence>
<evidence type="ECO:0000256" key="1">
    <source>
        <dbReference type="SAM" id="Phobius"/>
    </source>
</evidence>
<protein>
    <submittedName>
        <fullName evidence="2">Uncharacterized protein</fullName>
    </submittedName>
</protein>
<gene>
    <name evidence="2" type="ORF">RUM43_003452</name>
</gene>